<evidence type="ECO:0000313" key="3">
    <source>
        <dbReference type="Proteomes" id="UP000249390"/>
    </source>
</evidence>
<accession>A0A328DJY8</accession>
<keyword evidence="1" id="KW-0694">RNA-binding</keyword>
<dbReference type="SUPFAM" id="SSF54791">
    <property type="entry name" value="Eukaryotic type KH-domain (KH-domain type I)"/>
    <property type="match status" value="1"/>
</dbReference>
<dbReference type="GO" id="GO:0003723">
    <property type="term" value="F:RNA binding"/>
    <property type="evidence" value="ECO:0007669"/>
    <property type="project" value="UniProtKB-UniRule"/>
</dbReference>
<dbReference type="InterPro" id="IPR036612">
    <property type="entry name" value="KH_dom_type_1_sf"/>
</dbReference>
<name>A0A328DJY8_9ASTE</name>
<keyword evidence="3" id="KW-1185">Reference proteome</keyword>
<dbReference type="Proteomes" id="UP000249390">
    <property type="component" value="Unassembled WGS sequence"/>
</dbReference>
<organism evidence="2 3">
    <name type="scientific">Cuscuta australis</name>
    <dbReference type="NCBI Taxonomy" id="267555"/>
    <lineage>
        <taxon>Eukaryota</taxon>
        <taxon>Viridiplantae</taxon>
        <taxon>Streptophyta</taxon>
        <taxon>Embryophyta</taxon>
        <taxon>Tracheophyta</taxon>
        <taxon>Spermatophyta</taxon>
        <taxon>Magnoliopsida</taxon>
        <taxon>eudicotyledons</taxon>
        <taxon>Gunneridae</taxon>
        <taxon>Pentapetalae</taxon>
        <taxon>asterids</taxon>
        <taxon>lamiids</taxon>
        <taxon>Solanales</taxon>
        <taxon>Convolvulaceae</taxon>
        <taxon>Cuscuteae</taxon>
        <taxon>Cuscuta</taxon>
        <taxon>Cuscuta subgen. Grammica</taxon>
        <taxon>Cuscuta sect. Cleistogrammica</taxon>
    </lineage>
</organism>
<evidence type="ECO:0000313" key="2">
    <source>
        <dbReference type="EMBL" id="RAL44938.1"/>
    </source>
</evidence>
<evidence type="ECO:0008006" key="4">
    <source>
        <dbReference type="Google" id="ProtNLM"/>
    </source>
</evidence>
<dbReference type="EMBL" id="NQVE01000142">
    <property type="protein sequence ID" value="RAL44938.1"/>
    <property type="molecule type" value="Genomic_DNA"/>
</dbReference>
<proteinExistence type="predicted"/>
<gene>
    <name evidence="2" type="ORF">DM860_003697</name>
</gene>
<sequence length="277" mass="30737">MLIPAKDDADIRGYNILLKPLFEKNSVVVDFQFLSGVGIVMVSAKKDSKHSTAHAIDVFDEVHKYFLSTMPCQECCLTRLLVPAAHAKKLIIFHTLKSYPCNLNIYLTDSMSVFSPGGVIVDIEGESEDVREAALLILSDLREFGIDEKMLLEFKAGDGIRPSSYEISSSGFAYLGLRAPRRREIIHSRRIPLLYIDYIMGKDGANLDNIFKSSPTSVILKKFSLKEVLIYIVGESVTEVKAAEKVMEDLIPDKKKGGLPVFQLMLSMDVGLGGEIS</sequence>
<dbReference type="PROSITE" id="PS50084">
    <property type="entry name" value="KH_TYPE_1"/>
    <property type="match status" value="1"/>
</dbReference>
<evidence type="ECO:0000256" key="1">
    <source>
        <dbReference type="PROSITE-ProRule" id="PRU00117"/>
    </source>
</evidence>
<protein>
    <recommendedName>
        <fullName evidence="4">K Homology domain-containing protein</fullName>
    </recommendedName>
</protein>
<dbReference type="AlphaFoldDB" id="A0A328DJY8"/>
<reference evidence="2 3" key="1">
    <citation type="submission" date="2018-06" db="EMBL/GenBank/DDBJ databases">
        <title>The Genome of Cuscuta australis (Dodder) Provides Insight into the Evolution of Plant Parasitism.</title>
        <authorList>
            <person name="Liu H."/>
        </authorList>
    </citation>
    <scope>NUCLEOTIDE SEQUENCE [LARGE SCALE GENOMIC DNA]</scope>
    <source>
        <strain evidence="3">cv. Yunnan</strain>
        <tissue evidence="2">Vines</tissue>
    </source>
</reference>
<comment type="caution">
    <text evidence="2">The sequence shown here is derived from an EMBL/GenBank/DDBJ whole genome shotgun (WGS) entry which is preliminary data.</text>
</comment>